<sequence>MSKAYDRMSWSFLEKIMGRMGFEASWIGLIMECISTVSYHVQFEKGALGPIIPGRGLRQGDPLSPYLFILVAEGLSSLLRRADSRCDVHGVAVCRGAPKVLDGTIPTVDKLRQRGIAIPNGCKLCDDPVESLEHAFRSCRWARPVWQEAGINAEEDKPVEDWLRRGIEMGDEEKKGKFMALLWSLWKRINNAVWKDQKLDTTSVINGAGGMLASWKETQDRGDRQVFNKIKREQWKRPKKYYIKINVDGATNENGGVRAWGWMTRYDEGNFLKAQGGSAAVNWTVAETEAHGLQEAIKGAIREG</sequence>
<feature type="domain" description="Reverse transcriptase zinc-binding" evidence="1">
    <location>
        <begin position="100"/>
        <end position="146"/>
    </location>
</feature>
<keyword evidence="3" id="KW-1185">Reference proteome</keyword>
<evidence type="ECO:0000259" key="1">
    <source>
        <dbReference type="Pfam" id="PF13966"/>
    </source>
</evidence>
<gene>
    <name evidence="2" type="ORF">CEURO_LOCUS21425</name>
</gene>
<protein>
    <recommendedName>
        <fullName evidence="1">Reverse transcriptase zinc-binding domain-containing protein</fullName>
    </recommendedName>
</protein>
<name>A0A9P0ZW23_CUSEU</name>
<dbReference type="InterPro" id="IPR036397">
    <property type="entry name" value="RNaseH_sf"/>
</dbReference>
<evidence type="ECO:0000313" key="3">
    <source>
        <dbReference type="Proteomes" id="UP001152484"/>
    </source>
</evidence>
<organism evidence="2 3">
    <name type="scientific">Cuscuta europaea</name>
    <name type="common">European dodder</name>
    <dbReference type="NCBI Taxonomy" id="41803"/>
    <lineage>
        <taxon>Eukaryota</taxon>
        <taxon>Viridiplantae</taxon>
        <taxon>Streptophyta</taxon>
        <taxon>Embryophyta</taxon>
        <taxon>Tracheophyta</taxon>
        <taxon>Spermatophyta</taxon>
        <taxon>Magnoliopsida</taxon>
        <taxon>eudicotyledons</taxon>
        <taxon>Gunneridae</taxon>
        <taxon>Pentapetalae</taxon>
        <taxon>asterids</taxon>
        <taxon>lamiids</taxon>
        <taxon>Solanales</taxon>
        <taxon>Convolvulaceae</taxon>
        <taxon>Cuscuteae</taxon>
        <taxon>Cuscuta</taxon>
        <taxon>Cuscuta subgen. Cuscuta</taxon>
    </lineage>
</organism>
<dbReference type="InterPro" id="IPR026960">
    <property type="entry name" value="RVT-Znf"/>
</dbReference>
<dbReference type="Proteomes" id="UP001152484">
    <property type="component" value="Unassembled WGS sequence"/>
</dbReference>
<dbReference type="GO" id="GO:0003676">
    <property type="term" value="F:nucleic acid binding"/>
    <property type="evidence" value="ECO:0007669"/>
    <property type="project" value="InterPro"/>
</dbReference>
<evidence type="ECO:0000313" key="2">
    <source>
        <dbReference type="EMBL" id="CAH9117150.1"/>
    </source>
</evidence>
<dbReference type="PANTHER" id="PTHR33116">
    <property type="entry name" value="REVERSE TRANSCRIPTASE ZINC-BINDING DOMAIN-CONTAINING PROTEIN-RELATED-RELATED"/>
    <property type="match status" value="1"/>
</dbReference>
<dbReference type="SUPFAM" id="SSF53098">
    <property type="entry name" value="Ribonuclease H-like"/>
    <property type="match status" value="1"/>
</dbReference>
<dbReference type="EMBL" id="CAMAPE010000073">
    <property type="protein sequence ID" value="CAH9117150.1"/>
    <property type="molecule type" value="Genomic_DNA"/>
</dbReference>
<dbReference type="PANTHER" id="PTHR33116:SF86">
    <property type="entry name" value="REVERSE TRANSCRIPTASE DOMAIN-CONTAINING PROTEIN"/>
    <property type="match status" value="1"/>
</dbReference>
<proteinExistence type="predicted"/>
<accession>A0A9P0ZW23</accession>
<dbReference type="OrthoDB" id="1906820at2759"/>
<reference evidence="2" key="1">
    <citation type="submission" date="2022-07" db="EMBL/GenBank/DDBJ databases">
        <authorList>
            <person name="Macas J."/>
            <person name="Novak P."/>
            <person name="Neumann P."/>
        </authorList>
    </citation>
    <scope>NUCLEOTIDE SEQUENCE</scope>
</reference>
<dbReference type="Pfam" id="PF13966">
    <property type="entry name" value="zf-RVT"/>
    <property type="match status" value="1"/>
</dbReference>
<dbReference type="AlphaFoldDB" id="A0A9P0ZW23"/>
<dbReference type="Gene3D" id="3.30.420.10">
    <property type="entry name" value="Ribonuclease H-like superfamily/Ribonuclease H"/>
    <property type="match status" value="1"/>
</dbReference>
<comment type="caution">
    <text evidence="2">The sequence shown here is derived from an EMBL/GenBank/DDBJ whole genome shotgun (WGS) entry which is preliminary data.</text>
</comment>
<dbReference type="InterPro" id="IPR012337">
    <property type="entry name" value="RNaseH-like_sf"/>
</dbReference>